<name>A0A8X6IAN3_9ARAC</name>
<reference evidence="1" key="1">
    <citation type="submission" date="2020-08" db="EMBL/GenBank/DDBJ databases">
        <title>Multicomponent nature underlies the extraordinary mechanical properties of spider dragline silk.</title>
        <authorList>
            <person name="Kono N."/>
            <person name="Nakamura H."/>
            <person name="Mori M."/>
            <person name="Yoshida Y."/>
            <person name="Ohtoshi R."/>
            <person name="Malay A.D."/>
            <person name="Moran D.A.P."/>
            <person name="Tomita M."/>
            <person name="Numata K."/>
            <person name="Arakawa K."/>
        </authorList>
    </citation>
    <scope>NUCLEOTIDE SEQUENCE</scope>
</reference>
<accession>A0A8X6IAN3</accession>
<comment type="caution">
    <text evidence="1">The sequence shown here is derived from an EMBL/GenBank/DDBJ whole genome shotgun (WGS) entry which is preliminary data.</text>
</comment>
<proteinExistence type="predicted"/>
<sequence length="108" mass="12257">MGKRRETSTDVSGVSDCEGAFMRRRDQRLFSRVSSNCRGSAFEKMVTFTLQNSSIKKQQSVIQFLTAEGVKLDAIHRRGGCDFAPSQLTPTRLQGYTRRIRQVQVRPT</sequence>
<organism evidence="1 2">
    <name type="scientific">Trichonephila inaurata madagascariensis</name>
    <dbReference type="NCBI Taxonomy" id="2747483"/>
    <lineage>
        <taxon>Eukaryota</taxon>
        <taxon>Metazoa</taxon>
        <taxon>Ecdysozoa</taxon>
        <taxon>Arthropoda</taxon>
        <taxon>Chelicerata</taxon>
        <taxon>Arachnida</taxon>
        <taxon>Araneae</taxon>
        <taxon>Araneomorphae</taxon>
        <taxon>Entelegynae</taxon>
        <taxon>Araneoidea</taxon>
        <taxon>Nephilidae</taxon>
        <taxon>Trichonephila</taxon>
        <taxon>Trichonephila inaurata</taxon>
    </lineage>
</organism>
<dbReference type="AlphaFoldDB" id="A0A8X6IAN3"/>
<dbReference type="Proteomes" id="UP000886998">
    <property type="component" value="Unassembled WGS sequence"/>
</dbReference>
<protein>
    <submittedName>
        <fullName evidence="1">Uncharacterized protein</fullName>
    </submittedName>
</protein>
<dbReference type="EMBL" id="BMAV01024646">
    <property type="protein sequence ID" value="GFS34955.1"/>
    <property type="molecule type" value="Genomic_DNA"/>
</dbReference>
<evidence type="ECO:0000313" key="1">
    <source>
        <dbReference type="EMBL" id="GFS34955.1"/>
    </source>
</evidence>
<evidence type="ECO:0000313" key="2">
    <source>
        <dbReference type="Proteomes" id="UP000886998"/>
    </source>
</evidence>
<keyword evidence="2" id="KW-1185">Reference proteome</keyword>
<gene>
    <name evidence="1" type="ORF">TNIN_94041</name>
</gene>